<proteinExistence type="predicted"/>
<dbReference type="EMBL" id="FKIF01000008">
    <property type="protein sequence ID" value="SAI72851.1"/>
    <property type="molecule type" value="Genomic_DNA"/>
</dbReference>
<feature type="signal peptide" evidence="1">
    <location>
        <begin position="1"/>
        <end position="19"/>
    </location>
</feature>
<dbReference type="OrthoDB" id="8634872at2"/>
<dbReference type="PROSITE" id="PS51257">
    <property type="entry name" value="PROKAR_LIPOPROTEIN"/>
    <property type="match status" value="1"/>
</dbReference>
<dbReference type="Proteomes" id="UP000076848">
    <property type="component" value="Unassembled WGS sequence"/>
</dbReference>
<feature type="chain" id="PRO_5007616479" evidence="1">
    <location>
        <begin position="20"/>
        <end position="173"/>
    </location>
</feature>
<sequence>MSRSFLPLAGALCAGLVLAGCAVQKPTASKPSDASSPAVAAAAEPLRCTPVRSDDPMVGTWYSVSRPRGFAGDLQALTVLSPDGRMTYETQMKVGRKTRPALRESGCWTVADGVYTMRTTESNGDAVDVADPIYTNSYRVEKVDRSQLKLREIRGNGQVLVARRMSPGYRLPN</sequence>
<gene>
    <name evidence="2" type="ORF">SAMEA3906486_04310</name>
</gene>
<protein>
    <submittedName>
        <fullName evidence="2">Putative lipoprotein</fullName>
    </submittedName>
</protein>
<reference evidence="2 3" key="1">
    <citation type="submission" date="2016-04" db="EMBL/GenBank/DDBJ databases">
        <authorList>
            <consortium name="Pathogen Informatics"/>
        </authorList>
    </citation>
    <scope>NUCLEOTIDE SEQUENCE [LARGE SCALE GENOMIC DNA]</scope>
    <source>
        <strain evidence="2 3">H050680373</strain>
    </source>
</reference>
<dbReference type="STRING" id="288768.SAMEA3906486_04310"/>
<evidence type="ECO:0000313" key="2">
    <source>
        <dbReference type="EMBL" id="SAI72851.1"/>
    </source>
</evidence>
<dbReference type="AlphaFoldDB" id="A0A157SRC4"/>
<accession>A0A157SRC4</accession>
<name>A0A157SRC4_9BORD</name>
<organism evidence="2 3">
    <name type="scientific">Bordetella ansorpii</name>
    <dbReference type="NCBI Taxonomy" id="288768"/>
    <lineage>
        <taxon>Bacteria</taxon>
        <taxon>Pseudomonadati</taxon>
        <taxon>Pseudomonadota</taxon>
        <taxon>Betaproteobacteria</taxon>
        <taxon>Burkholderiales</taxon>
        <taxon>Alcaligenaceae</taxon>
        <taxon>Bordetella</taxon>
    </lineage>
</organism>
<keyword evidence="1" id="KW-0732">Signal</keyword>
<evidence type="ECO:0000313" key="3">
    <source>
        <dbReference type="Proteomes" id="UP000076848"/>
    </source>
</evidence>
<keyword evidence="3" id="KW-1185">Reference proteome</keyword>
<keyword evidence="2" id="KW-0449">Lipoprotein</keyword>
<dbReference type="RefSeq" id="WP_066131663.1">
    <property type="nucleotide sequence ID" value="NZ_FKIF01000008.1"/>
</dbReference>
<evidence type="ECO:0000256" key="1">
    <source>
        <dbReference type="SAM" id="SignalP"/>
    </source>
</evidence>